<dbReference type="Gene3D" id="3.80.10.10">
    <property type="entry name" value="Ribonuclease Inhibitor"/>
    <property type="match status" value="1"/>
</dbReference>
<protein>
    <submittedName>
        <fullName evidence="3">Uncharacterized protein</fullName>
    </submittedName>
</protein>
<feature type="region of interest" description="Disordered" evidence="2">
    <location>
        <begin position="800"/>
        <end position="820"/>
    </location>
</feature>
<dbReference type="PANTHER" id="PTHR47679">
    <property type="entry name" value="PROTEIN TORNADO 1"/>
    <property type="match status" value="1"/>
</dbReference>
<evidence type="ECO:0000256" key="2">
    <source>
        <dbReference type="SAM" id="MobiDB-lite"/>
    </source>
</evidence>
<keyword evidence="1" id="KW-0934">Plastid</keyword>
<comment type="caution">
    <text evidence="3">The sequence shown here is derived from an EMBL/GenBank/DDBJ whole genome shotgun (WGS) entry which is preliminary data.</text>
</comment>
<dbReference type="InterPro" id="IPR027417">
    <property type="entry name" value="P-loop_NTPase"/>
</dbReference>
<name>A0A9D4ZC14_ADICA</name>
<dbReference type="Gene3D" id="3.40.50.300">
    <property type="entry name" value="P-loop containing nucleotide triphosphate hydrolases"/>
    <property type="match status" value="1"/>
</dbReference>
<evidence type="ECO:0000313" key="3">
    <source>
        <dbReference type="EMBL" id="KAI5067166.1"/>
    </source>
</evidence>
<reference evidence="3" key="1">
    <citation type="submission" date="2021-01" db="EMBL/GenBank/DDBJ databases">
        <title>Adiantum capillus-veneris genome.</title>
        <authorList>
            <person name="Fang Y."/>
            <person name="Liao Q."/>
        </authorList>
    </citation>
    <scope>NUCLEOTIDE SEQUENCE</scope>
    <source>
        <strain evidence="3">H3</strain>
        <tissue evidence="3">Leaf</tissue>
    </source>
</reference>
<keyword evidence="1" id="KW-0150">Chloroplast</keyword>
<sequence>MDIGSGESAGRRKADVLAAAREASRAALKAAGCQNAADFFATLSSLNEQAGHVEGPLLAFKTILLMEDFDSLIRYVNLVFSFIEEDHPNWGTDALLLDLSELAEPEDRQRLLHALASIPPFSTLCLCQLRAPKSADQKALSHALSSSNFTSLVLFNVSLMEQAPAFHNRSLRTLSIAVSSRSFYERSCPYIVETLVLPSLSSLTSLTLYRLPLTPSHVHHLFSSLVDNLSLSSLSLTRSLGDETWPRTVVLDSLRRNGVLHKVDLVGTPLEEDAAIAEQLRKNAQNAGRVKLLRAQGMGPVRPSTTRLYLCGLPYSGKTSISRSLAKWSKGSISRWFLPRHISSIRSSDRTRGIEVTVVESQQEHVRISIWDMAGQLQYHSFHDSMLPDLNDRATPPPFLYVWNPFKIHANGEVERDVRGRKARKDLDQFKTDLKYWLKFIASKTSKSQLFKPNVIVVITRADLGLPDMRLWLRNACSALQKQFEEYIYFDAAGFFQVDARDPQNMSKLASHLFKCTKTILSKAPDDFKVCVQARELFENFICSREIPPLITKERPVSKWDFSWVRGPSKTHELNKVSGYAVVKLLMGLRLACPRDYNQEDSDIFIPATLSSARGRIRPSKYLKLDESCATYSFIGRRWSVADSNCTFLTPGIFPLVQVTFHNNLSTQEIHVDLDQDVMAFAFEEDICSSRGIPGVNLVQSVIQPAGIQELKEARDRKAVLIQVLRDGLVKHIQNKGIKFSGDGIGSIIYTWQSETLVDDLVVSLLGEKEVTKLVQSYRASLSEAASHVLLELSDGVGDRGTCKEQQRPEFGSSPSHRQRESIYDKLCDVEVMTRGGFMQLAHQVEDLRRPVLSKLHEIFTYLEDGEAGKLPRMCVVTQDVRSVRRLVLKIIPGLHNLRLELLCECRNQPCHVDGQHGLSIATLDDGLLKRGLSYIDGFLRVAQVVAKIGAHVAVGYGDIIPDFACVLAGIVDAQAFGSSAMSLELIDDIHSPSRVDFPKGQQWLFDVLSHFKCTKGDQIYTQFGLRRIRYADARVAWVCDKHYSGGVPFPI</sequence>
<dbReference type="InterPro" id="IPR032675">
    <property type="entry name" value="LRR_dom_sf"/>
</dbReference>
<evidence type="ECO:0000313" key="4">
    <source>
        <dbReference type="Proteomes" id="UP000886520"/>
    </source>
</evidence>
<organism evidence="3 4">
    <name type="scientific">Adiantum capillus-veneris</name>
    <name type="common">Maidenhair fern</name>
    <dbReference type="NCBI Taxonomy" id="13818"/>
    <lineage>
        <taxon>Eukaryota</taxon>
        <taxon>Viridiplantae</taxon>
        <taxon>Streptophyta</taxon>
        <taxon>Embryophyta</taxon>
        <taxon>Tracheophyta</taxon>
        <taxon>Polypodiopsida</taxon>
        <taxon>Polypodiidae</taxon>
        <taxon>Polypodiales</taxon>
        <taxon>Pteridineae</taxon>
        <taxon>Pteridaceae</taxon>
        <taxon>Vittarioideae</taxon>
        <taxon>Adiantum</taxon>
    </lineage>
</organism>
<dbReference type="AlphaFoldDB" id="A0A9D4ZC14"/>
<dbReference type="EMBL" id="JABFUD020000017">
    <property type="protein sequence ID" value="KAI5067166.1"/>
    <property type="molecule type" value="Genomic_DNA"/>
</dbReference>
<proteinExistence type="predicted"/>
<dbReference type="OrthoDB" id="968660at2759"/>
<evidence type="ECO:0000256" key="1">
    <source>
        <dbReference type="ARBA" id="ARBA00022528"/>
    </source>
</evidence>
<dbReference type="SUPFAM" id="SSF52047">
    <property type="entry name" value="RNI-like"/>
    <property type="match status" value="1"/>
</dbReference>
<accession>A0A9D4ZC14</accession>
<dbReference type="Proteomes" id="UP000886520">
    <property type="component" value="Chromosome 17"/>
</dbReference>
<dbReference type="SUPFAM" id="SSF52540">
    <property type="entry name" value="P-loop containing nucleoside triphosphate hydrolases"/>
    <property type="match status" value="1"/>
</dbReference>
<dbReference type="PANTHER" id="PTHR47679:SF1">
    <property type="entry name" value="PROTEIN TORNADO 1"/>
    <property type="match status" value="1"/>
</dbReference>
<gene>
    <name evidence="3" type="ORF">GOP47_0017694</name>
</gene>
<keyword evidence="4" id="KW-1185">Reference proteome</keyword>